<dbReference type="PANTHER" id="PTHR43229">
    <property type="entry name" value="NODULATION PROTEIN J"/>
    <property type="match status" value="1"/>
</dbReference>
<evidence type="ECO:0000256" key="4">
    <source>
        <dbReference type="ARBA" id="ARBA00023136"/>
    </source>
</evidence>
<proteinExistence type="inferred from homology"/>
<dbReference type="PIRSF" id="PIRSF006648">
    <property type="entry name" value="DrrB"/>
    <property type="match status" value="1"/>
</dbReference>
<accession>A0A6J4SGB0</accession>
<dbReference type="AlphaFoldDB" id="A0A6J4SGB0"/>
<keyword evidence="5" id="KW-0813">Transport</keyword>
<evidence type="ECO:0000256" key="3">
    <source>
        <dbReference type="ARBA" id="ARBA00022989"/>
    </source>
</evidence>
<keyword evidence="4 5" id="KW-0472">Membrane</keyword>
<dbReference type="GO" id="GO:0140359">
    <property type="term" value="F:ABC-type transporter activity"/>
    <property type="evidence" value="ECO:0007669"/>
    <property type="project" value="InterPro"/>
</dbReference>
<feature type="transmembrane region" description="Helical" evidence="5">
    <location>
        <begin position="158"/>
        <end position="179"/>
    </location>
</feature>
<evidence type="ECO:0000256" key="1">
    <source>
        <dbReference type="ARBA" id="ARBA00004141"/>
    </source>
</evidence>
<feature type="domain" description="ABC transmembrane type-2" evidence="6">
    <location>
        <begin position="41"/>
        <end position="271"/>
    </location>
</feature>
<name>A0A6J4SGB0_9ACTN</name>
<dbReference type="InterPro" id="IPR047817">
    <property type="entry name" value="ABC2_TM_bact-type"/>
</dbReference>
<dbReference type="InterPro" id="IPR051784">
    <property type="entry name" value="Nod_factor_ABC_transporter"/>
</dbReference>
<keyword evidence="5" id="KW-1003">Cell membrane</keyword>
<feature type="transmembrane region" description="Helical" evidence="5">
    <location>
        <begin position="246"/>
        <end position="265"/>
    </location>
</feature>
<keyword evidence="2 5" id="KW-0812">Transmembrane</keyword>
<feature type="transmembrane region" description="Helical" evidence="5">
    <location>
        <begin position="134"/>
        <end position="152"/>
    </location>
</feature>
<reference evidence="7" key="1">
    <citation type="submission" date="2020-02" db="EMBL/GenBank/DDBJ databases">
        <authorList>
            <person name="Meier V. D."/>
        </authorList>
    </citation>
    <scope>NUCLEOTIDE SEQUENCE</scope>
    <source>
        <strain evidence="7">AVDCRST_MAG45</strain>
    </source>
</reference>
<evidence type="ECO:0000259" key="6">
    <source>
        <dbReference type="PROSITE" id="PS51012"/>
    </source>
</evidence>
<dbReference type="EMBL" id="CADCVU010000068">
    <property type="protein sequence ID" value="CAA9491598.1"/>
    <property type="molecule type" value="Genomic_DNA"/>
</dbReference>
<dbReference type="GO" id="GO:0043190">
    <property type="term" value="C:ATP-binding cassette (ABC) transporter complex"/>
    <property type="evidence" value="ECO:0007669"/>
    <property type="project" value="InterPro"/>
</dbReference>
<feature type="transmembrane region" description="Helical" evidence="5">
    <location>
        <begin position="191"/>
        <end position="210"/>
    </location>
</feature>
<gene>
    <name evidence="7" type="ORF">AVDCRST_MAG45-781</name>
</gene>
<dbReference type="PANTHER" id="PTHR43229:SF2">
    <property type="entry name" value="NODULATION PROTEIN J"/>
    <property type="match status" value="1"/>
</dbReference>
<keyword evidence="3 5" id="KW-1133">Transmembrane helix</keyword>
<protein>
    <recommendedName>
        <fullName evidence="5">Transport permease protein</fullName>
    </recommendedName>
</protein>
<sequence length="272" mass="29172">MSTQAGVVAPPASLARRFVKAVEDCLIVTGRNLRHFVRQPQLLIFSTIQPIMFVLLFAFVFGGAIGSSLPPGVEYVDFLLPGIFIQAAAFRSTQTAVGLAEDLDRGVIDRFRAMPIARPAVLIGRTAADLLRNVFVTLLMTAVGYIIGFRFRTGVLDAAAAICVVLAFGFALSWIFTYVGLRVRGAEAAQSAGFVAIFPLVFASSVFVPVSTMPAGLEQFASVSPVTVSVDAARALSIGGEVAEPLLQSMAWVLAILLIFVPLCVRRYRRMG</sequence>
<comment type="similarity">
    <text evidence="5">Belongs to the ABC-2 integral membrane protein family.</text>
</comment>
<dbReference type="Pfam" id="PF01061">
    <property type="entry name" value="ABC2_membrane"/>
    <property type="match status" value="1"/>
</dbReference>
<feature type="transmembrane region" description="Helical" evidence="5">
    <location>
        <begin position="78"/>
        <end position="100"/>
    </location>
</feature>
<comment type="subcellular location">
    <subcellularLocation>
        <location evidence="5">Cell membrane</location>
        <topology evidence="5">Multi-pass membrane protein</topology>
    </subcellularLocation>
    <subcellularLocation>
        <location evidence="1">Membrane</location>
        <topology evidence="1">Multi-pass membrane protein</topology>
    </subcellularLocation>
</comment>
<feature type="transmembrane region" description="Helical" evidence="5">
    <location>
        <begin position="42"/>
        <end position="66"/>
    </location>
</feature>
<dbReference type="InterPro" id="IPR000412">
    <property type="entry name" value="ABC_2_transport"/>
</dbReference>
<evidence type="ECO:0000313" key="7">
    <source>
        <dbReference type="EMBL" id="CAA9491598.1"/>
    </source>
</evidence>
<organism evidence="7">
    <name type="scientific">uncultured Solirubrobacterales bacterium</name>
    <dbReference type="NCBI Taxonomy" id="768556"/>
    <lineage>
        <taxon>Bacteria</taxon>
        <taxon>Bacillati</taxon>
        <taxon>Actinomycetota</taxon>
        <taxon>Thermoleophilia</taxon>
        <taxon>Solirubrobacterales</taxon>
        <taxon>environmental samples</taxon>
    </lineage>
</organism>
<dbReference type="PROSITE" id="PS51012">
    <property type="entry name" value="ABC_TM2"/>
    <property type="match status" value="1"/>
</dbReference>
<dbReference type="InterPro" id="IPR013525">
    <property type="entry name" value="ABC2_TM"/>
</dbReference>
<evidence type="ECO:0000256" key="5">
    <source>
        <dbReference type="RuleBase" id="RU361157"/>
    </source>
</evidence>
<evidence type="ECO:0000256" key="2">
    <source>
        <dbReference type="ARBA" id="ARBA00022692"/>
    </source>
</evidence>